<dbReference type="EMBL" id="CAJVQB010049009">
    <property type="protein sequence ID" value="CAG8834273.1"/>
    <property type="molecule type" value="Genomic_DNA"/>
</dbReference>
<organism evidence="1 2">
    <name type="scientific">Gigaspora margarita</name>
    <dbReference type="NCBI Taxonomy" id="4874"/>
    <lineage>
        <taxon>Eukaryota</taxon>
        <taxon>Fungi</taxon>
        <taxon>Fungi incertae sedis</taxon>
        <taxon>Mucoromycota</taxon>
        <taxon>Glomeromycotina</taxon>
        <taxon>Glomeromycetes</taxon>
        <taxon>Diversisporales</taxon>
        <taxon>Gigasporaceae</taxon>
        <taxon>Gigaspora</taxon>
    </lineage>
</organism>
<protein>
    <submittedName>
        <fullName evidence="1">7101_t:CDS:1</fullName>
    </submittedName>
</protein>
<accession>A0ABN7WK24</accession>
<dbReference type="Proteomes" id="UP000789901">
    <property type="component" value="Unassembled WGS sequence"/>
</dbReference>
<evidence type="ECO:0000313" key="2">
    <source>
        <dbReference type="Proteomes" id="UP000789901"/>
    </source>
</evidence>
<sequence length="41" mass="4549">PAYSRPYSHNLGVKSSNEKSHLVITIKLNHQESQTYCSCGA</sequence>
<keyword evidence="2" id="KW-1185">Reference proteome</keyword>
<feature type="non-terminal residue" evidence="1">
    <location>
        <position position="1"/>
    </location>
</feature>
<proteinExistence type="predicted"/>
<comment type="caution">
    <text evidence="1">The sequence shown here is derived from an EMBL/GenBank/DDBJ whole genome shotgun (WGS) entry which is preliminary data.</text>
</comment>
<evidence type="ECO:0000313" key="1">
    <source>
        <dbReference type="EMBL" id="CAG8834273.1"/>
    </source>
</evidence>
<gene>
    <name evidence="1" type="ORF">GMARGA_LOCUS31972</name>
</gene>
<name>A0ABN7WK24_GIGMA</name>
<reference evidence="1 2" key="1">
    <citation type="submission" date="2021-06" db="EMBL/GenBank/DDBJ databases">
        <authorList>
            <person name="Kallberg Y."/>
            <person name="Tangrot J."/>
            <person name="Rosling A."/>
        </authorList>
    </citation>
    <scope>NUCLEOTIDE SEQUENCE [LARGE SCALE GENOMIC DNA]</scope>
    <source>
        <strain evidence="1 2">120-4 pot B 10/14</strain>
    </source>
</reference>